<dbReference type="InterPro" id="IPR018499">
    <property type="entry name" value="Tetraspanin/Peripherin"/>
</dbReference>
<gene>
    <name evidence="7" type="ORF">SI8410_12016951</name>
</gene>
<dbReference type="GO" id="GO:0009734">
    <property type="term" value="P:auxin-activated signaling pathway"/>
    <property type="evidence" value="ECO:0007669"/>
    <property type="project" value="InterPro"/>
</dbReference>
<feature type="transmembrane region" description="Helical" evidence="6">
    <location>
        <begin position="244"/>
        <end position="262"/>
    </location>
</feature>
<evidence type="ECO:0000256" key="4">
    <source>
        <dbReference type="ARBA" id="ARBA00022989"/>
    </source>
</evidence>
<evidence type="ECO:0000256" key="3">
    <source>
        <dbReference type="ARBA" id="ARBA00022692"/>
    </source>
</evidence>
<keyword evidence="3 6" id="KW-0812">Transmembrane</keyword>
<evidence type="ECO:0000313" key="7">
    <source>
        <dbReference type="EMBL" id="CAA7406273.1"/>
    </source>
</evidence>
<accession>A0A7I8L8C4</accession>
<name>A0A7I8L8C4_SPIIN</name>
<dbReference type="Pfam" id="PF00335">
    <property type="entry name" value="Tetraspanin"/>
    <property type="match status" value="1"/>
</dbReference>
<dbReference type="OrthoDB" id="1881997at2759"/>
<evidence type="ECO:0000256" key="2">
    <source>
        <dbReference type="ARBA" id="ARBA00006840"/>
    </source>
</evidence>
<organism evidence="7 8">
    <name type="scientific">Spirodela intermedia</name>
    <name type="common">Intermediate duckweed</name>
    <dbReference type="NCBI Taxonomy" id="51605"/>
    <lineage>
        <taxon>Eukaryota</taxon>
        <taxon>Viridiplantae</taxon>
        <taxon>Streptophyta</taxon>
        <taxon>Embryophyta</taxon>
        <taxon>Tracheophyta</taxon>
        <taxon>Spermatophyta</taxon>
        <taxon>Magnoliopsida</taxon>
        <taxon>Liliopsida</taxon>
        <taxon>Araceae</taxon>
        <taxon>Lemnoideae</taxon>
        <taxon>Spirodela</taxon>
    </lineage>
</organism>
<sequence length="293" mass="32398">MVRGSNAVVGGINFLTFLVSIPILGAGIWLSTKATTDCLKFLQWPIIIIGIALMIISLAGFAGACCYMSWLLQFYLFAMFIVIAVLIGFTIFAFVVTNQGEGKQVPGRTFLEYQLSDYSDWLRERVSNSGYWGKIRSCVQETKVCRKIGRYVAITGGTLAPAPAEFFYTRNLSPIESGCCKPPTACGFVYVNETVWDTGGGALAVAAADVDCRRWSNNQEELCYDCDSCRAGVAAMLKRSWRRVVLINIVVIVFLVILYVLACVAVRNNRRYDSGVGFGVARMTKSHPSRFQF</sequence>
<evidence type="ECO:0000256" key="1">
    <source>
        <dbReference type="ARBA" id="ARBA00004141"/>
    </source>
</evidence>
<dbReference type="InterPro" id="IPR044991">
    <property type="entry name" value="TET_plant"/>
</dbReference>
<reference evidence="7" key="1">
    <citation type="submission" date="2020-02" db="EMBL/GenBank/DDBJ databases">
        <authorList>
            <person name="Scholz U."/>
            <person name="Mascher M."/>
            <person name="Fiebig A."/>
        </authorList>
    </citation>
    <scope>NUCLEOTIDE SEQUENCE</scope>
</reference>
<dbReference type="EMBL" id="LR746275">
    <property type="protein sequence ID" value="CAA7406273.1"/>
    <property type="molecule type" value="Genomic_DNA"/>
</dbReference>
<evidence type="ECO:0000313" key="8">
    <source>
        <dbReference type="Proteomes" id="UP000663760"/>
    </source>
</evidence>
<keyword evidence="8" id="KW-1185">Reference proteome</keyword>
<feature type="transmembrane region" description="Helical" evidence="6">
    <location>
        <begin position="12"/>
        <end position="32"/>
    </location>
</feature>
<dbReference type="PANTHER" id="PTHR32191">
    <property type="entry name" value="TETRASPANIN-8-RELATED"/>
    <property type="match status" value="1"/>
</dbReference>
<protein>
    <submittedName>
        <fullName evidence="7">Uncharacterized protein</fullName>
    </submittedName>
</protein>
<comment type="subcellular location">
    <subcellularLocation>
        <location evidence="1">Membrane</location>
        <topology evidence="1">Multi-pass membrane protein</topology>
    </subcellularLocation>
</comment>
<keyword evidence="5 6" id="KW-0472">Membrane</keyword>
<proteinExistence type="inferred from homology"/>
<comment type="similarity">
    <text evidence="2">Belongs to the tetraspanin (TM4SF) family.</text>
</comment>
<evidence type="ECO:0000256" key="6">
    <source>
        <dbReference type="SAM" id="Phobius"/>
    </source>
</evidence>
<keyword evidence="4 6" id="KW-1133">Transmembrane helix</keyword>
<feature type="transmembrane region" description="Helical" evidence="6">
    <location>
        <begin position="44"/>
        <end position="70"/>
    </location>
</feature>
<dbReference type="Proteomes" id="UP000663760">
    <property type="component" value="Chromosome 12"/>
</dbReference>
<dbReference type="GO" id="GO:0016020">
    <property type="term" value="C:membrane"/>
    <property type="evidence" value="ECO:0007669"/>
    <property type="project" value="UniProtKB-SubCell"/>
</dbReference>
<feature type="transmembrane region" description="Helical" evidence="6">
    <location>
        <begin position="76"/>
        <end position="96"/>
    </location>
</feature>
<dbReference type="AlphaFoldDB" id="A0A7I8L8C4"/>
<dbReference type="PRINTS" id="PR00259">
    <property type="entry name" value="TMFOUR"/>
</dbReference>
<evidence type="ECO:0000256" key="5">
    <source>
        <dbReference type="ARBA" id="ARBA00023136"/>
    </source>
</evidence>